<evidence type="ECO:0000313" key="12">
    <source>
        <dbReference type="EMBL" id="AVO44054.1"/>
    </source>
</evidence>
<dbReference type="GO" id="GO:0004523">
    <property type="term" value="F:RNA-DNA hybrid ribonuclease activity"/>
    <property type="evidence" value="ECO:0007669"/>
    <property type="project" value="UniProtKB-UniRule"/>
</dbReference>
<dbReference type="PROSITE" id="PS50879">
    <property type="entry name" value="RNASE_H_1"/>
    <property type="match status" value="1"/>
</dbReference>
<dbReference type="AlphaFoldDB" id="A0A2S0N7B8"/>
<evidence type="ECO:0000259" key="11">
    <source>
        <dbReference type="PROSITE" id="PS50879"/>
    </source>
</evidence>
<evidence type="ECO:0000256" key="4">
    <source>
        <dbReference type="ARBA" id="ARBA00012180"/>
    </source>
</evidence>
<dbReference type="SUPFAM" id="SSF53098">
    <property type="entry name" value="Ribonuclease H-like"/>
    <property type="match status" value="1"/>
</dbReference>
<reference evidence="12 13" key="1">
    <citation type="submission" date="2018-03" db="EMBL/GenBank/DDBJ databases">
        <title>Genome sequencing of Phreatobacter sp.</title>
        <authorList>
            <person name="Kim S.-J."/>
            <person name="Heo J."/>
            <person name="Kwon S.-W."/>
        </authorList>
    </citation>
    <scope>NUCLEOTIDE SEQUENCE [LARGE SCALE GENOMIC DNA]</scope>
    <source>
        <strain evidence="12 13">S-12</strain>
    </source>
</reference>
<keyword evidence="13" id="KW-1185">Reference proteome</keyword>
<evidence type="ECO:0000256" key="7">
    <source>
        <dbReference type="ARBA" id="ARBA00022759"/>
    </source>
</evidence>
<evidence type="ECO:0000256" key="3">
    <source>
        <dbReference type="ARBA" id="ARBA00011245"/>
    </source>
</evidence>
<dbReference type="PANTHER" id="PTHR10642">
    <property type="entry name" value="RIBONUCLEASE H1"/>
    <property type="match status" value="1"/>
</dbReference>
<dbReference type="GO" id="GO:0003676">
    <property type="term" value="F:nucleic acid binding"/>
    <property type="evidence" value="ECO:0007669"/>
    <property type="project" value="InterPro"/>
</dbReference>
<comment type="function">
    <text evidence="10">Endonuclease that specifically degrades the RNA of RNA-DNA hybrids.</text>
</comment>
<keyword evidence="10" id="KW-0963">Cytoplasm</keyword>
<keyword evidence="7 10" id="KW-0255">Endonuclease</keyword>
<dbReference type="GO" id="GO:0000287">
    <property type="term" value="F:magnesium ion binding"/>
    <property type="evidence" value="ECO:0007669"/>
    <property type="project" value="UniProtKB-UniRule"/>
</dbReference>
<evidence type="ECO:0000256" key="8">
    <source>
        <dbReference type="ARBA" id="ARBA00022801"/>
    </source>
</evidence>
<dbReference type="Pfam" id="PF00075">
    <property type="entry name" value="RNase_H"/>
    <property type="match status" value="1"/>
</dbReference>
<proteinExistence type="inferred from homology"/>
<accession>A0A2S0N7B8</accession>
<name>A0A2S0N7B8_9HYPH</name>
<dbReference type="Gene3D" id="3.30.420.10">
    <property type="entry name" value="Ribonuclease H-like superfamily/Ribonuclease H"/>
    <property type="match status" value="1"/>
</dbReference>
<comment type="catalytic activity">
    <reaction evidence="1 10">
        <text>Endonucleolytic cleavage to 5'-phosphomonoester.</text>
        <dbReference type="EC" id="3.1.26.4"/>
    </reaction>
</comment>
<evidence type="ECO:0000256" key="5">
    <source>
        <dbReference type="ARBA" id="ARBA00022722"/>
    </source>
</evidence>
<feature type="domain" description="RNase H type-1" evidence="11">
    <location>
        <begin position="12"/>
        <end position="155"/>
    </location>
</feature>
<gene>
    <name evidence="10 12" type="primary">rnhA</name>
    <name evidence="12" type="ORF">C6569_02670</name>
</gene>
<dbReference type="EMBL" id="CP027668">
    <property type="protein sequence ID" value="AVO44054.1"/>
    <property type="molecule type" value="Genomic_DNA"/>
</dbReference>
<evidence type="ECO:0000256" key="1">
    <source>
        <dbReference type="ARBA" id="ARBA00000077"/>
    </source>
</evidence>
<dbReference type="PANTHER" id="PTHR10642:SF26">
    <property type="entry name" value="RIBONUCLEASE H1"/>
    <property type="match status" value="1"/>
</dbReference>
<feature type="binding site" evidence="10">
    <location>
        <position position="21"/>
    </location>
    <ligand>
        <name>Mg(2+)</name>
        <dbReference type="ChEBI" id="CHEBI:18420"/>
        <label>2</label>
    </ligand>
</feature>
<comment type="subcellular location">
    <subcellularLocation>
        <location evidence="10">Cytoplasm</location>
    </subcellularLocation>
</comment>
<dbReference type="HAMAP" id="MF_00042">
    <property type="entry name" value="RNase_H"/>
    <property type="match status" value="1"/>
</dbReference>
<feature type="binding site" evidence="10">
    <location>
        <position position="147"/>
    </location>
    <ligand>
        <name>Mg(2+)</name>
        <dbReference type="ChEBI" id="CHEBI:18420"/>
        <label>2</label>
    </ligand>
</feature>
<feature type="binding site" evidence="10">
    <location>
        <position position="81"/>
    </location>
    <ligand>
        <name>Mg(2+)</name>
        <dbReference type="ChEBI" id="CHEBI:18420"/>
        <label>1</label>
    </ligand>
</feature>
<keyword evidence="8 10" id="KW-0378">Hydrolase</keyword>
<evidence type="ECO:0000256" key="10">
    <source>
        <dbReference type="HAMAP-Rule" id="MF_00042"/>
    </source>
</evidence>
<dbReference type="EC" id="3.1.26.4" evidence="4 10"/>
<dbReference type="GO" id="GO:0043137">
    <property type="term" value="P:DNA replication, removal of RNA primer"/>
    <property type="evidence" value="ECO:0007669"/>
    <property type="project" value="TreeGrafter"/>
</dbReference>
<evidence type="ECO:0000313" key="13">
    <source>
        <dbReference type="Proteomes" id="UP000237889"/>
    </source>
</evidence>
<evidence type="ECO:0000256" key="2">
    <source>
        <dbReference type="ARBA" id="ARBA00005300"/>
    </source>
</evidence>
<feature type="binding site" evidence="10">
    <location>
        <position position="21"/>
    </location>
    <ligand>
        <name>Mg(2+)</name>
        <dbReference type="ChEBI" id="CHEBI:18420"/>
        <label>1</label>
    </ligand>
</feature>
<dbReference type="RefSeq" id="WP_106747384.1">
    <property type="nucleotide sequence ID" value="NZ_CP027668.1"/>
</dbReference>
<comment type="subunit">
    <text evidence="3 10">Monomer.</text>
</comment>
<dbReference type="InterPro" id="IPR050092">
    <property type="entry name" value="RNase_H"/>
</dbReference>
<comment type="similarity">
    <text evidence="2 10">Belongs to the RNase H family.</text>
</comment>
<organism evidence="12 13">
    <name type="scientific">Phreatobacter cathodiphilus</name>
    <dbReference type="NCBI Taxonomy" id="1868589"/>
    <lineage>
        <taxon>Bacteria</taxon>
        <taxon>Pseudomonadati</taxon>
        <taxon>Pseudomonadota</taxon>
        <taxon>Alphaproteobacteria</taxon>
        <taxon>Hyphomicrobiales</taxon>
        <taxon>Phreatobacteraceae</taxon>
        <taxon>Phreatobacter</taxon>
    </lineage>
</organism>
<evidence type="ECO:0000256" key="9">
    <source>
        <dbReference type="ARBA" id="ARBA00022842"/>
    </source>
</evidence>
<comment type="cofactor">
    <cofactor evidence="10">
        <name>Mg(2+)</name>
        <dbReference type="ChEBI" id="CHEBI:18420"/>
    </cofactor>
    <text evidence="10">Binds 1 Mg(2+) ion per subunit. May bind a second metal ion at a regulatory site, or after substrate binding.</text>
</comment>
<dbReference type="CDD" id="cd09278">
    <property type="entry name" value="RNase_HI_prokaryote_like"/>
    <property type="match status" value="1"/>
</dbReference>
<dbReference type="InterPro" id="IPR022892">
    <property type="entry name" value="RNaseHI"/>
</dbReference>
<keyword evidence="5 10" id="KW-0540">Nuclease</keyword>
<dbReference type="Proteomes" id="UP000237889">
    <property type="component" value="Chromosome"/>
</dbReference>
<feature type="binding site" evidence="10">
    <location>
        <position position="59"/>
    </location>
    <ligand>
        <name>Mg(2+)</name>
        <dbReference type="ChEBI" id="CHEBI:18420"/>
        <label>1</label>
    </ligand>
</feature>
<dbReference type="OrthoDB" id="7845843at2"/>
<evidence type="ECO:0000256" key="6">
    <source>
        <dbReference type="ARBA" id="ARBA00022723"/>
    </source>
</evidence>
<protein>
    <recommendedName>
        <fullName evidence="4 10">Ribonuclease H</fullName>
        <shortName evidence="10">RNase H</shortName>
        <ecNumber evidence="4 10">3.1.26.4</ecNumber>
    </recommendedName>
</protein>
<dbReference type="GO" id="GO:0005737">
    <property type="term" value="C:cytoplasm"/>
    <property type="evidence" value="ECO:0007669"/>
    <property type="project" value="UniProtKB-SubCell"/>
</dbReference>
<dbReference type="KEGG" id="phr:C6569_02670"/>
<sequence length="162" mass="17341">MTIHIIAPPLPQTPHIVVATDGACLGNPGPGGWAFVYAGGGQQAQRSGHEADTTNNRMEARAIIEALMHLPPGERACILSDSELTVKGLNEWRQGWKARCWRKSNGKPVANRDLWLRLDELASVMGDAVSFHWVRGHAGHPLNEEADGLANAAAAEAAVLAL</sequence>
<dbReference type="InterPro" id="IPR002156">
    <property type="entry name" value="RNaseH_domain"/>
</dbReference>
<dbReference type="InterPro" id="IPR012337">
    <property type="entry name" value="RNaseH-like_sf"/>
</dbReference>
<keyword evidence="9 10" id="KW-0460">Magnesium</keyword>
<keyword evidence="6 10" id="KW-0479">Metal-binding</keyword>
<dbReference type="InterPro" id="IPR036397">
    <property type="entry name" value="RNaseH_sf"/>
</dbReference>